<reference evidence="2 3" key="1">
    <citation type="submission" date="2018-11" db="EMBL/GenBank/DDBJ databases">
        <title>Gemmobacter sp. nov., YIM 102744-1 draft genome.</title>
        <authorList>
            <person name="Li G."/>
            <person name="Jiang Y."/>
        </authorList>
    </citation>
    <scope>NUCLEOTIDE SEQUENCE [LARGE SCALE GENOMIC DNA]</scope>
    <source>
        <strain evidence="2 3">YIM 102744-1</strain>
    </source>
</reference>
<keyword evidence="1" id="KW-1133">Transmembrane helix</keyword>
<dbReference type="EMBL" id="RRAZ01000029">
    <property type="protein sequence ID" value="RRH71518.1"/>
    <property type="molecule type" value="Genomic_DNA"/>
</dbReference>
<dbReference type="AlphaFoldDB" id="A0A3P3DG41"/>
<protein>
    <submittedName>
        <fullName evidence="2">Uncharacterized protein</fullName>
    </submittedName>
</protein>
<feature type="transmembrane region" description="Helical" evidence="1">
    <location>
        <begin position="66"/>
        <end position="88"/>
    </location>
</feature>
<name>A0A3P3DG41_9RHOB</name>
<sequence length="126" mass="13960">MNVELLRQLDQRLLALDRGYRNSIVGKTNRRAFDPPDQMLVMLIPGLFSDPPHTLKAGLWFRRGRLAMVFSSLAAACCSIAGKLIHWINFWPGSYAENPLIPAVQISAATSVELLPGNRTVTEATI</sequence>
<evidence type="ECO:0000313" key="2">
    <source>
        <dbReference type="EMBL" id="RRH71518.1"/>
    </source>
</evidence>
<comment type="caution">
    <text evidence="2">The sequence shown here is derived from an EMBL/GenBank/DDBJ whole genome shotgun (WGS) entry which is preliminary data.</text>
</comment>
<keyword evidence="1" id="KW-0812">Transmembrane</keyword>
<gene>
    <name evidence="2" type="ORF">EG244_16320</name>
</gene>
<accession>A0A3P3DG41</accession>
<keyword evidence="1" id="KW-0472">Membrane</keyword>
<keyword evidence="3" id="KW-1185">Reference proteome</keyword>
<organism evidence="2 3">
    <name type="scientific">Falsigemmobacter faecalis</name>
    <dbReference type="NCBI Taxonomy" id="2488730"/>
    <lineage>
        <taxon>Bacteria</taxon>
        <taxon>Pseudomonadati</taxon>
        <taxon>Pseudomonadota</taxon>
        <taxon>Alphaproteobacteria</taxon>
        <taxon>Rhodobacterales</taxon>
        <taxon>Paracoccaceae</taxon>
        <taxon>Falsigemmobacter</taxon>
    </lineage>
</organism>
<proteinExistence type="predicted"/>
<dbReference type="Proteomes" id="UP000282125">
    <property type="component" value="Unassembled WGS sequence"/>
</dbReference>
<evidence type="ECO:0000313" key="3">
    <source>
        <dbReference type="Proteomes" id="UP000282125"/>
    </source>
</evidence>
<evidence type="ECO:0000256" key="1">
    <source>
        <dbReference type="SAM" id="Phobius"/>
    </source>
</evidence>